<feature type="transmembrane region" description="Helical" evidence="1">
    <location>
        <begin position="6"/>
        <end position="28"/>
    </location>
</feature>
<evidence type="ECO:0000313" key="3">
    <source>
        <dbReference type="Proteomes" id="UP001442364"/>
    </source>
</evidence>
<keyword evidence="1" id="KW-1133">Transmembrane helix</keyword>
<accession>A0ABV1BZH5</accession>
<dbReference type="Proteomes" id="UP001442364">
    <property type="component" value="Unassembled WGS sequence"/>
</dbReference>
<keyword evidence="1" id="KW-0472">Membrane</keyword>
<gene>
    <name evidence="2" type="ORF">WMO14_10795</name>
</gene>
<evidence type="ECO:0000256" key="1">
    <source>
        <dbReference type="SAM" id="Phobius"/>
    </source>
</evidence>
<comment type="caution">
    <text evidence="2">The sequence shown here is derived from an EMBL/GenBank/DDBJ whole genome shotgun (WGS) entry which is preliminary data.</text>
</comment>
<reference evidence="2 3" key="1">
    <citation type="submission" date="2024-03" db="EMBL/GenBank/DDBJ databases">
        <title>Human intestinal bacterial collection.</title>
        <authorList>
            <person name="Pauvert C."/>
            <person name="Hitch T.C.A."/>
            <person name="Clavel T."/>
        </authorList>
    </citation>
    <scope>NUCLEOTIDE SEQUENCE [LARGE SCALE GENOMIC DNA]</scope>
    <source>
        <strain evidence="2 3">CLA-AA-H255</strain>
    </source>
</reference>
<dbReference type="Pfam" id="PF05437">
    <property type="entry name" value="AzlD"/>
    <property type="match status" value="1"/>
</dbReference>
<dbReference type="EMBL" id="JBBMER010000008">
    <property type="protein sequence ID" value="MEQ2380363.1"/>
    <property type="molecule type" value="Genomic_DNA"/>
</dbReference>
<dbReference type="InterPro" id="IPR008407">
    <property type="entry name" value="Brnchd-chn_aa_trnsp_AzlD"/>
</dbReference>
<keyword evidence="3" id="KW-1185">Reference proteome</keyword>
<sequence>MPTHNTYIYILIMALVTYLVRVLPLTLIRKEIKNITVKSFLYYVPYVTLAIMTFPAILSATSSIISAAIAFVIAIVLAWIGKSLFQVAMLSCASVFIVELVITFLQTH</sequence>
<organism evidence="2 3">
    <name type="scientific">[Lactobacillus] rogosae</name>
    <dbReference type="NCBI Taxonomy" id="706562"/>
    <lineage>
        <taxon>Bacteria</taxon>
        <taxon>Bacillati</taxon>
        <taxon>Bacillota</taxon>
        <taxon>Clostridia</taxon>
        <taxon>Lachnospirales</taxon>
        <taxon>Lachnospiraceae</taxon>
        <taxon>Lachnospira</taxon>
    </lineage>
</organism>
<feature type="transmembrane region" description="Helical" evidence="1">
    <location>
        <begin position="40"/>
        <end position="58"/>
    </location>
</feature>
<evidence type="ECO:0000313" key="2">
    <source>
        <dbReference type="EMBL" id="MEQ2380363.1"/>
    </source>
</evidence>
<dbReference type="RefSeq" id="WP_022501324.1">
    <property type="nucleotide sequence ID" value="NZ_DAWCMB010000273.1"/>
</dbReference>
<name>A0ABV1BZH5_9FIRM</name>
<protein>
    <submittedName>
        <fullName evidence="2">AzlD domain-containing protein</fullName>
    </submittedName>
</protein>
<keyword evidence="1" id="KW-0812">Transmembrane</keyword>
<proteinExistence type="predicted"/>
<feature type="transmembrane region" description="Helical" evidence="1">
    <location>
        <begin position="64"/>
        <end position="80"/>
    </location>
</feature>
<feature type="transmembrane region" description="Helical" evidence="1">
    <location>
        <begin position="87"/>
        <end position="105"/>
    </location>
</feature>